<proteinExistence type="predicted"/>
<accession>A0A1H7TPA7</accession>
<evidence type="ECO:0000313" key="1">
    <source>
        <dbReference type="EMBL" id="SEL86702.1"/>
    </source>
</evidence>
<dbReference type="AlphaFoldDB" id="A0A1H7TPA7"/>
<sequence length="33" mass="3707">MLTLISVNRLNDDMSMLQSGGFALTIFVEFDDI</sequence>
<name>A0A1H7TPA7_HALLR</name>
<reference evidence="1 2" key="1">
    <citation type="submission" date="2016-10" db="EMBL/GenBank/DDBJ databases">
        <authorList>
            <person name="de Groot N.N."/>
        </authorList>
    </citation>
    <scope>NUCLEOTIDE SEQUENCE [LARGE SCALE GENOMIC DNA]</scope>
    <source>
        <strain evidence="1 2">CDM_5</strain>
    </source>
</reference>
<organism evidence="1 2">
    <name type="scientific">Haloferax larsenii</name>
    <dbReference type="NCBI Taxonomy" id="302484"/>
    <lineage>
        <taxon>Archaea</taxon>
        <taxon>Methanobacteriati</taxon>
        <taxon>Methanobacteriota</taxon>
        <taxon>Stenosarchaea group</taxon>
        <taxon>Halobacteria</taxon>
        <taxon>Halobacteriales</taxon>
        <taxon>Haloferacaceae</taxon>
        <taxon>Haloferax</taxon>
    </lineage>
</organism>
<protein>
    <submittedName>
        <fullName evidence="1">Uncharacterized protein</fullName>
    </submittedName>
</protein>
<dbReference type="EMBL" id="FOAD01000010">
    <property type="protein sequence ID" value="SEL86702.1"/>
    <property type="molecule type" value="Genomic_DNA"/>
</dbReference>
<dbReference type="Proteomes" id="UP000183894">
    <property type="component" value="Unassembled WGS sequence"/>
</dbReference>
<evidence type="ECO:0000313" key="2">
    <source>
        <dbReference type="Proteomes" id="UP000183894"/>
    </source>
</evidence>
<gene>
    <name evidence="1" type="ORF">SAMN04488691_1103</name>
</gene>